<protein>
    <submittedName>
        <fullName evidence="2">Uncharacterized protein</fullName>
    </submittedName>
</protein>
<keyword evidence="3" id="KW-1185">Reference proteome</keyword>
<dbReference type="EMBL" id="JBHSHC010000112">
    <property type="protein sequence ID" value="MFC4768736.1"/>
    <property type="molecule type" value="Genomic_DNA"/>
</dbReference>
<keyword evidence="1" id="KW-1133">Transmembrane helix</keyword>
<dbReference type="RefSeq" id="WP_380026681.1">
    <property type="nucleotide sequence ID" value="NZ_JBHSHC010000112.1"/>
</dbReference>
<sequence>MATKDLYNNVSPAQSIRAQAVAAVLNGTGVNLSGYESATILIDLGTFAGTTPTATIKIQESSDDATYTDVAAADLLGGALPATIDTTNDETVYKRGYIGSKKFVRVIVSSIAGTGASLPMSAVVVRGHARHMPV</sequence>
<dbReference type="Proteomes" id="UP001596002">
    <property type="component" value="Unassembled WGS sequence"/>
</dbReference>
<evidence type="ECO:0000313" key="3">
    <source>
        <dbReference type="Proteomes" id="UP001596002"/>
    </source>
</evidence>
<keyword evidence="1" id="KW-0472">Membrane</keyword>
<feature type="transmembrane region" description="Helical" evidence="1">
    <location>
        <begin position="103"/>
        <end position="125"/>
    </location>
</feature>
<evidence type="ECO:0000256" key="1">
    <source>
        <dbReference type="SAM" id="Phobius"/>
    </source>
</evidence>
<accession>A0ABV9Q2H9</accession>
<evidence type="ECO:0000313" key="2">
    <source>
        <dbReference type="EMBL" id="MFC4768736.1"/>
    </source>
</evidence>
<comment type="caution">
    <text evidence="2">The sequence shown here is derived from an EMBL/GenBank/DDBJ whole genome shotgun (WGS) entry which is preliminary data.</text>
</comment>
<gene>
    <name evidence="2" type="ORF">ACFO8Q_15430</name>
</gene>
<keyword evidence="1" id="KW-0812">Transmembrane</keyword>
<reference evidence="3" key="1">
    <citation type="journal article" date="2019" name="Int. J. Syst. Evol. Microbiol.">
        <title>The Global Catalogue of Microorganisms (GCM) 10K type strain sequencing project: providing services to taxonomists for standard genome sequencing and annotation.</title>
        <authorList>
            <consortium name="The Broad Institute Genomics Platform"/>
            <consortium name="The Broad Institute Genome Sequencing Center for Infectious Disease"/>
            <person name="Wu L."/>
            <person name="Ma J."/>
        </authorList>
    </citation>
    <scope>NUCLEOTIDE SEQUENCE [LARGE SCALE GENOMIC DNA]</scope>
    <source>
        <strain evidence="3">WYCCWR 12678</strain>
    </source>
</reference>
<name>A0ABV9Q2H9_9BACL</name>
<proteinExistence type="predicted"/>
<organism evidence="2 3">
    <name type="scientific">Effusibacillus consociatus</name>
    <dbReference type="NCBI Taxonomy" id="1117041"/>
    <lineage>
        <taxon>Bacteria</taxon>
        <taxon>Bacillati</taxon>
        <taxon>Bacillota</taxon>
        <taxon>Bacilli</taxon>
        <taxon>Bacillales</taxon>
        <taxon>Alicyclobacillaceae</taxon>
        <taxon>Effusibacillus</taxon>
    </lineage>
</organism>